<dbReference type="GO" id="GO:0008930">
    <property type="term" value="F:methylthioadenosine nucleosidase activity"/>
    <property type="evidence" value="ECO:0007669"/>
    <property type="project" value="TreeGrafter"/>
</dbReference>
<evidence type="ECO:0000313" key="5">
    <source>
        <dbReference type="Proteomes" id="UP000198785"/>
    </source>
</evidence>
<dbReference type="UniPathway" id="UPA00079"/>
<sequence>MNILVVAATESEILPSLSFLESKKADVLITGVGMVATTYALTKKLKTSSYDLIINVGIGGVLNKESQLGEVYRVVEDTIYRFGAEDGQAFLSMDNLGFGKSTFVEQFPQPWDTIALPTIKGLTVNTVHGNAESIEQLRLSYPSNVMESMEGAAVFYVANMEKIPVMQLRASSNYIEPRNRAAWQIGLAVANLNDCLQKVIVSLR</sequence>
<dbReference type="Gene3D" id="3.40.50.1580">
    <property type="entry name" value="Nucleoside phosphorylase domain"/>
    <property type="match status" value="1"/>
</dbReference>
<dbReference type="STRING" id="683125.SAMN05660206_104243"/>
<dbReference type="EC" id="3.2.2.26" evidence="1 2"/>
<evidence type="ECO:0000313" key="4">
    <source>
        <dbReference type="EMBL" id="SFS75171.1"/>
    </source>
</evidence>
<dbReference type="PANTHER" id="PTHR46832:SF2">
    <property type="entry name" value="FUTALOSINE HYDROLASE"/>
    <property type="match status" value="1"/>
</dbReference>
<dbReference type="EMBL" id="FOZZ01000004">
    <property type="protein sequence ID" value="SFS75171.1"/>
    <property type="molecule type" value="Genomic_DNA"/>
</dbReference>
<keyword evidence="1" id="KW-0474">Menaquinone biosynthesis</keyword>
<comment type="similarity">
    <text evidence="1">Belongs to the PNP/UDP phosphorylase family. Futalosine hydrolase subfamily.</text>
</comment>
<gene>
    <name evidence="1" type="primary">mqnB</name>
    <name evidence="4" type="ORF">SAMN05660206_104243</name>
</gene>
<dbReference type="GO" id="GO:0008782">
    <property type="term" value="F:adenosylhomocysteine nucleosidase activity"/>
    <property type="evidence" value="ECO:0007669"/>
    <property type="project" value="TreeGrafter"/>
</dbReference>
<dbReference type="PANTHER" id="PTHR46832">
    <property type="entry name" value="5'-METHYLTHIOADENOSINE/S-ADENOSYLHOMOCYSTEINE NUCLEOSIDASE"/>
    <property type="match status" value="1"/>
</dbReference>
<feature type="domain" description="Nucleoside phosphorylase" evidence="3">
    <location>
        <begin position="28"/>
        <end position="186"/>
    </location>
</feature>
<dbReference type="NCBIfam" id="TIGR03664">
    <property type="entry name" value="fut_nucase"/>
    <property type="match status" value="1"/>
</dbReference>
<evidence type="ECO:0000256" key="1">
    <source>
        <dbReference type="HAMAP-Rule" id="MF_00991"/>
    </source>
</evidence>
<dbReference type="InterPro" id="IPR019963">
    <property type="entry name" value="FL_hydrolase_MqnB"/>
</dbReference>
<dbReference type="HAMAP" id="MF_00991">
    <property type="entry name" value="MqnB"/>
    <property type="match status" value="1"/>
</dbReference>
<dbReference type="GO" id="GO:0009234">
    <property type="term" value="P:menaquinone biosynthetic process"/>
    <property type="evidence" value="ECO:0007669"/>
    <property type="project" value="UniProtKB-UniRule"/>
</dbReference>
<accession>A0A1I6SDX5</accession>
<proteinExistence type="inferred from homology"/>
<comment type="pathway">
    <text evidence="1">Quinol/quinone metabolism; menaquinone biosynthesis.</text>
</comment>
<comment type="catalytic activity">
    <reaction evidence="1">
        <text>futalosine + H2O = dehypoxanthine futalosine + hypoxanthine</text>
        <dbReference type="Rhea" id="RHEA:25904"/>
        <dbReference type="ChEBI" id="CHEBI:15377"/>
        <dbReference type="ChEBI" id="CHEBI:17368"/>
        <dbReference type="ChEBI" id="CHEBI:58863"/>
        <dbReference type="ChEBI" id="CHEBI:58864"/>
        <dbReference type="EC" id="3.2.2.26"/>
    </reaction>
</comment>
<name>A0A1I6SDX5_9SPHI</name>
<dbReference type="GO" id="GO:0005829">
    <property type="term" value="C:cytosol"/>
    <property type="evidence" value="ECO:0007669"/>
    <property type="project" value="TreeGrafter"/>
</dbReference>
<dbReference type="GO" id="GO:0019284">
    <property type="term" value="P:L-methionine salvage from S-adenosylmethionine"/>
    <property type="evidence" value="ECO:0007669"/>
    <property type="project" value="TreeGrafter"/>
</dbReference>
<dbReference type="AlphaFoldDB" id="A0A1I6SDX5"/>
<keyword evidence="1 4" id="KW-0378">Hydrolase</keyword>
<dbReference type="OrthoDB" id="9788270at2"/>
<dbReference type="InterPro" id="IPR000845">
    <property type="entry name" value="Nucleoside_phosphorylase_d"/>
</dbReference>
<evidence type="ECO:0000256" key="2">
    <source>
        <dbReference type="NCBIfam" id="TIGR03664"/>
    </source>
</evidence>
<dbReference type="GO" id="GO:0009116">
    <property type="term" value="P:nucleoside metabolic process"/>
    <property type="evidence" value="ECO:0007669"/>
    <property type="project" value="InterPro"/>
</dbReference>
<keyword evidence="5" id="KW-1185">Reference proteome</keyword>
<protein>
    <recommendedName>
        <fullName evidence="1 2">Futalosine hydrolase</fullName>
        <shortName evidence="1">FL hydrolase</shortName>
        <ecNumber evidence="1 2">3.2.2.26</ecNumber>
    </recommendedName>
    <alternativeName>
        <fullName evidence="1">Futalosine nucleosidase</fullName>
    </alternativeName>
    <alternativeName>
        <fullName evidence="1">Menaquinone biosynthetic enzyme MqnB</fullName>
    </alternativeName>
</protein>
<evidence type="ECO:0000259" key="3">
    <source>
        <dbReference type="Pfam" id="PF01048"/>
    </source>
</evidence>
<comment type="function">
    <text evidence="1">Catalyzes the hydrolysis of futalosine (FL) to dehypoxanthine futalosine (DHFL) and hypoxanthine, a step in the biosynthesis of menaquinone (MK, vitamin K2).</text>
</comment>
<dbReference type="InterPro" id="IPR035994">
    <property type="entry name" value="Nucleoside_phosphorylase_sf"/>
</dbReference>
<organism evidence="4 5">
    <name type="scientific">Sphingobacterium wenxiniae</name>
    <dbReference type="NCBI Taxonomy" id="683125"/>
    <lineage>
        <taxon>Bacteria</taxon>
        <taxon>Pseudomonadati</taxon>
        <taxon>Bacteroidota</taxon>
        <taxon>Sphingobacteriia</taxon>
        <taxon>Sphingobacteriales</taxon>
        <taxon>Sphingobacteriaceae</taxon>
        <taxon>Sphingobacterium</taxon>
    </lineage>
</organism>
<dbReference type="SUPFAM" id="SSF53167">
    <property type="entry name" value="Purine and uridine phosphorylases"/>
    <property type="match status" value="1"/>
</dbReference>
<dbReference type="Pfam" id="PF01048">
    <property type="entry name" value="PNP_UDP_1"/>
    <property type="match status" value="1"/>
</dbReference>
<dbReference type="RefSeq" id="WP_093364939.1">
    <property type="nucleotide sequence ID" value="NZ_FOZZ01000004.1"/>
</dbReference>
<reference evidence="4 5" key="1">
    <citation type="submission" date="2016-10" db="EMBL/GenBank/DDBJ databases">
        <authorList>
            <person name="de Groot N.N."/>
        </authorList>
    </citation>
    <scope>NUCLEOTIDE SEQUENCE [LARGE SCALE GENOMIC DNA]</scope>
    <source>
        <strain evidence="4 5">DSM 22789</strain>
    </source>
</reference>
<dbReference type="Proteomes" id="UP000198785">
    <property type="component" value="Unassembled WGS sequence"/>
</dbReference>